<keyword evidence="9" id="KW-1185">Reference proteome</keyword>
<dbReference type="SUPFAM" id="SSF55060">
    <property type="entry name" value="GHMP Kinase, C-terminal domain"/>
    <property type="match status" value="1"/>
</dbReference>
<feature type="domain" description="GHMP kinase N-terminal" evidence="6">
    <location>
        <begin position="95"/>
        <end position="174"/>
    </location>
</feature>
<dbReference type="GO" id="GO:0005524">
    <property type="term" value="F:ATP binding"/>
    <property type="evidence" value="ECO:0007669"/>
    <property type="project" value="UniProtKB-KW"/>
</dbReference>
<keyword evidence="3 8" id="KW-0418">Kinase</keyword>
<proteinExistence type="inferred from homology"/>
<dbReference type="PANTHER" id="PTHR32463:SF0">
    <property type="entry name" value="L-FUCOSE KINASE"/>
    <property type="match status" value="1"/>
</dbReference>
<evidence type="ECO:0000259" key="7">
    <source>
        <dbReference type="Pfam" id="PF08544"/>
    </source>
</evidence>
<dbReference type="eggNOG" id="COG2605">
    <property type="taxonomic scope" value="Bacteria"/>
</dbReference>
<gene>
    <name evidence="8" type="ordered locus">Acid345_2431</name>
</gene>
<dbReference type="SUPFAM" id="SSF54211">
    <property type="entry name" value="Ribosomal protein S5 domain 2-like"/>
    <property type="match status" value="1"/>
</dbReference>
<evidence type="ECO:0000313" key="8">
    <source>
        <dbReference type="EMBL" id="ABF41432.1"/>
    </source>
</evidence>
<dbReference type="InterPro" id="IPR020568">
    <property type="entry name" value="Ribosomal_Su5_D2-typ_SF"/>
</dbReference>
<accession>Q1INW8</accession>
<dbReference type="Pfam" id="PF00288">
    <property type="entry name" value="GHMP_kinases_N"/>
    <property type="match status" value="1"/>
</dbReference>
<organism evidence="8 9">
    <name type="scientific">Koribacter versatilis (strain Ellin345)</name>
    <dbReference type="NCBI Taxonomy" id="204669"/>
    <lineage>
        <taxon>Bacteria</taxon>
        <taxon>Pseudomonadati</taxon>
        <taxon>Acidobacteriota</taxon>
        <taxon>Terriglobia</taxon>
        <taxon>Terriglobales</taxon>
        <taxon>Candidatus Korobacteraceae</taxon>
        <taxon>Candidatus Korobacter</taxon>
    </lineage>
</organism>
<dbReference type="HOGENOM" id="CLU_048558_1_0_0"/>
<dbReference type="InterPro" id="IPR036554">
    <property type="entry name" value="GHMP_kinase_C_sf"/>
</dbReference>
<dbReference type="KEGG" id="aba:Acid345_2431"/>
<dbReference type="PRINTS" id="PR00960">
    <property type="entry name" value="LMBPPROTEIN"/>
</dbReference>
<dbReference type="EMBL" id="CP000360">
    <property type="protein sequence ID" value="ABF41432.1"/>
    <property type="molecule type" value="Genomic_DNA"/>
</dbReference>
<feature type="domain" description="GHMP kinase C-terminal" evidence="7">
    <location>
        <begin position="244"/>
        <end position="325"/>
    </location>
</feature>
<dbReference type="Gene3D" id="3.30.230.120">
    <property type="match status" value="1"/>
</dbReference>
<dbReference type="InterPro" id="IPR006204">
    <property type="entry name" value="GHMP_kinase_N_dom"/>
</dbReference>
<dbReference type="InterPro" id="IPR052203">
    <property type="entry name" value="GHMP_Kinase-Related"/>
</dbReference>
<evidence type="ECO:0000256" key="2">
    <source>
        <dbReference type="ARBA" id="ARBA00022741"/>
    </source>
</evidence>
<name>Q1INW8_KORVE</name>
<keyword evidence="2" id="KW-0547">Nucleotide-binding</keyword>
<dbReference type="PIRSF" id="PIRSF036406">
    <property type="entry name" value="Hept_kin"/>
    <property type="match status" value="1"/>
</dbReference>
<dbReference type="InterPro" id="IPR014606">
    <property type="entry name" value="Heptose_7-P_kinase"/>
</dbReference>
<dbReference type="STRING" id="204669.Acid345_2431"/>
<keyword evidence="4" id="KW-0067">ATP-binding</keyword>
<dbReference type="EnsemblBacteria" id="ABF41432">
    <property type="protein sequence ID" value="ABF41432"/>
    <property type="gene ID" value="Acid345_2431"/>
</dbReference>
<dbReference type="Proteomes" id="UP000002432">
    <property type="component" value="Chromosome"/>
</dbReference>
<evidence type="ECO:0000259" key="6">
    <source>
        <dbReference type="Pfam" id="PF00288"/>
    </source>
</evidence>
<dbReference type="GO" id="GO:0042352">
    <property type="term" value="P:GDP-L-fucose salvage"/>
    <property type="evidence" value="ECO:0007669"/>
    <property type="project" value="TreeGrafter"/>
</dbReference>
<dbReference type="GO" id="GO:0050201">
    <property type="term" value="F:fucokinase activity"/>
    <property type="evidence" value="ECO:0007669"/>
    <property type="project" value="TreeGrafter"/>
</dbReference>
<sequence>MARKKPGSPQQVIAEACCRVDLAGGTLDLWPLYLFHKNSVTVNFGVNIMTRCQITARDDDHISLISKDTLRGDDFEDLKTLRAAKEHRHALAAQLLRFFEPDCGLNLETNSESPAGAGISGSSALMIAITAALARFTGRKLTLEQIRTISQNVEAQVINVPTGCQDYYPALYGGVNAVHLQPDGIIREAIDVAPEEIEKRFVLIYTGAPRQSGTNNWEVFKAHIDGDSIVQRNFDRIADIADSMHHALAAHDWDEVARLLREEWKQRRTNAPNITTKFIDELIEVARKKGARAAKVCGAGGGGCVIIMTHEDSRDKVSAALAEAGATVLPLQVARKGLQVRSK</sequence>
<dbReference type="AlphaFoldDB" id="Q1INW8"/>
<keyword evidence="1" id="KW-0808">Transferase</keyword>
<reference evidence="8 9" key="1">
    <citation type="journal article" date="2009" name="Appl. Environ. Microbiol.">
        <title>Three genomes from the phylum Acidobacteria provide insight into the lifestyles of these microorganisms in soils.</title>
        <authorList>
            <person name="Ward N.L."/>
            <person name="Challacombe J.F."/>
            <person name="Janssen P.H."/>
            <person name="Henrissat B."/>
            <person name="Coutinho P.M."/>
            <person name="Wu M."/>
            <person name="Xie G."/>
            <person name="Haft D.H."/>
            <person name="Sait M."/>
            <person name="Badger J."/>
            <person name="Barabote R.D."/>
            <person name="Bradley B."/>
            <person name="Brettin T.S."/>
            <person name="Brinkac L.M."/>
            <person name="Bruce D."/>
            <person name="Creasy T."/>
            <person name="Daugherty S.C."/>
            <person name="Davidsen T.M."/>
            <person name="DeBoy R.T."/>
            <person name="Detter J.C."/>
            <person name="Dodson R.J."/>
            <person name="Durkin A.S."/>
            <person name="Ganapathy A."/>
            <person name="Gwinn-Giglio M."/>
            <person name="Han C.S."/>
            <person name="Khouri H."/>
            <person name="Kiss H."/>
            <person name="Kothari S.P."/>
            <person name="Madupu R."/>
            <person name="Nelson K.E."/>
            <person name="Nelson W.C."/>
            <person name="Paulsen I."/>
            <person name="Penn K."/>
            <person name="Ren Q."/>
            <person name="Rosovitz M.J."/>
            <person name="Selengut J.D."/>
            <person name="Shrivastava S."/>
            <person name="Sullivan S.A."/>
            <person name="Tapia R."/>
            <person name="Thompson L.S."/>
            <person name="Watkins K.L."/>
            <person name="Yang Q."/>
            <person name="Yu C."/>
            <person name="Zafar N."/>
            <person name="Zhou L."/>
            <person name="Kuske C.R."/>
        </authorList>
    </citation>
    <scope>NUCLEOTIDE SEQUENCE [LARGE SCALE GENOMIC DNA]</scope>
    <source>
        <strain evidence="8 9">Ellin345</strain>
    </source>
</reference>
<protein>
    <submittedName>
        <fullName evidence="8">GHMP kinase</fullName>
    </submittedName>
</protein>
<dbReference type="RefSeq" id="WP_011523233.1">
    <property type="nucleotide sequence ID" value="NC_008009.1"/>
</dbReference>
<dbReference type="OrthoDB" id="128417at2"/>
<dbReference type="InterPro" id="IPR001174">
    <property type="entry name" value="HddA/FKP"/>
</dbReference>
<dbReference type="PANTHER" id="PTHR32463">
    <property type="entry name" value="L-FUCOSE KINASE"/>
    <property type="match status" value="1"/>
</dbReference>
<evidence type="ECO:0000256" key="4">
    <source>
        <dbReference type="ARBA" id="ARBA00022840"/>
    </source>
</evidence>
<dbReference type="Pfam" id="PF08544">
    <property type="entry name" value="GHMP_kinases_C"/>
    <property type="match status" value="1"/>
</dbReference>
<evidence type="ECO:0000313" key="9">
    <source>
        <dbReference type="Proteomes" id="UP000002432"/>
    </source>
</evidence>
<comment type="similarity">
    <text evidence="5">Belongs to the GHMP kinase family.</text>
</comment>
<dbReference type="InterPro" id="IPR013750">
    <property type="entry name" value="GHMP_kinase_C_dom"/>
</dbReference>
<evidence type="ECO:0000256" key="1">
    <source>
        <dbReference type="ARBA" id="ARBA00022679"/>
    </source>
</evidence>
<evidence type="ECO:0000256" key="5">
    <source>
        <dbReference type="ARBA" id="ARBA00038121"/>
    </source>
</evidence>
<evidence type="ECO:0000256" key="3">
    <source>
        <dbReference type="ARBA" id="ARBA00022777"/>
    </source>
</evidence>